<accession>A0A133UG63</accession>
<protein>
    <submittedName>
        <fullName evidence="1">Uncharacterized protein</fullName>
    </submittedName>
</protein>
<dbReference type="EMBL" id="LHXN01000013">
    <property type="protein sequence ID" value="KXA93171.1"/>
    <property type="molecule type" value="Genomic_DNA"/>
</dbReference>
<name>A0A133UG63_9EURY</name>
<keyword evidence="2" id="KW-1185">Reference proteome</keyword>
<evidence type="ECO:0000313" key="1">
    <source>
        <dbReference type="EMBL" id="KXA93171.1"/>
    </source>
</evidence>
<reference evidence="1 2" key="1">
    <citation type="journal article" date="2016" name="Sci. Rep.">
        <title>Metabolic traits of an uncultured archaeal lineage -MSBL1- from brine pools of the Red Sea.</title>
        <authorList>
            <person name="Mwirichia R."/>
            <person name="Alam I."/>
            <person name="Rashid M."/>
            <person name="Vinu M."/>
            <person name="Ba-Alawi W."/>
            <person name="Anthony Kamau A."/>
            <person name="Kamanda Ngugi D."/>
            <person name="Goker M."/>
            <person name="Klenk H.P."/>
            <person name="Bajic V."/>
            <person name="Stingl U."/>
        </authorList>
    </citation>
    <scope>NUCLEOTIDE SEQUENCE [LARGE SCALE GENOMIC DNA]</scope>
    <source>
        <strain evidence="1">SCGC-AAA259E17</strain>
    </source>
</reference>
<comment type="caution">
    <text evidence="1">The sequence shown here is derived from an EMBL/GenBank/DDBJ whole genome shotgun (WGS) entry which is preliminary data.</text>
</comment>
<sequence length="76" mass="9092">MNNEGSQRTRTTDQEEILVNPALGELFVTYRRHSVDPSCDISDPIDPVKTNRIYILERKEFFYSFAFQFVVRRMRF</sequence>
<organism evidence="1 2">
    <name type="scientific">candidate division MSBL1 archaeon SCGC-AAA259E17</name>
    <dbReference type="NCBI Taxonomy" id="1698263"/>
    <lineage>
        <taxon>Archaea</taxon>
        <taxon>Methanobacteriati</taxon>
        <taxon>Methanobacteriota</taxon>
        <taxon>candidate division MSBL1</taxon>
    </lineage>
</organism>
<proteinExistence type="predicted"/>
<gene>
    <name evidence="1" type="ORF">AKJ64_01230</name>
</gene>
<evidence type="ECO:0000313" key="2">
    <source>
        <dbReference type="Proteomes" id="UP000070373"/>
    </source>
</evidence>
<dbReference type="Proteomes" id="UP000070373">
    <property type="component" value="Unassembled WGS sequence"/>
</dbReference>
<dbReference type="AlphaFoldDB" id="A0A133UG63"/>